<evidence type="ECO:0000313" key="2">
    <source>
        <dbReference type="Proteomes" id="UP000078397"/>
    </source>
</evidence>
<accession>A0A179G672</accession>
<name>A0A179G672_METCM</name>
<dbReference type="KEGG" id="pchm:VFPPC_15287"/>
<dbReference type="RefSeq" id="XP_022284712.1">
    <property type="nucleotide sequence ID" value="XM_022428962.1"/>
</dbReference>
<comment type="caution">
    <text evidence="1">The sequence shown here is derived from an EMBL/GenBank/DDBJ whole genome shotgun (WGS) entry which is preliminary data.</text>
</comment>
<protein>
    <submittedName>
        <fullName evidence="1">Uncharacterized protein</fullName>
    </submittedName>
</protein>
<sequence length="110" mass="12437">MRSYGRCGCKARTLSAEGQVNRRRLSEQMRVDRQLHCFSCSQRNTVAINQCLLYICRMIMAILTGPAHHDMQLCNTCDTAPQTALKLPPDSVCIKTRDYGYLAPDTYSTC</sequence>
<dbReference type="Proteomes" id="UP000078397">
    <property type="component" value="Unassembled WGS sequence"/>
</dbReference>
<dbReference type="EMBL" id="LSBJ02000001">
    <property type="protein sequence ID" value="OAQ73324.2"/>
    <property type="molecule type" value="Genomic_DNA"/>
</dbReference>
<dbReference type="AlphaFoldDB" id="A0A179G672"/>
<proteinExistence type="predicted"/>
<evidence type="ECO:0000313" key="1">
    <source>
        <dbReference type="EMBL" id="OAQ73324.2"/>
    </source>
</evidence>
<dbReference type="GeneID" id="28857034"/>
<reference evidence="1 2" key="1">
    <citation type="journal article" date="2016" name="PLoS Pathog.">
        <title>Biosynthesis of antibiotic leucinostatins in bio-control fungus Purpureocillium lilacinum and their inhibition on phytophthora revealed by genome mining.</title>
        <authorList>
            <person name="Wang G."/>
            <person name="Liu Z."/>
            <person name="Lin R."/>
            <person name="Li E."/>
            <person name="Mao Z."/>
            <person name="Ling J."/>
            <person name="Yang Y."/>
            <person name="Yin W.B."/>
            <person name="Xie B."/>
        </authorList>
    </citation>
    <scope>NUCLEOTIDE SEQUENCE [LARGE SCALE GENOMIC DNA]</scope>
    <source>
        <strain evidence="1">170</strain>
    </source>
</reference>
<keyword evidence="2" id="KW-1185">Reference proteome</keyword>
<organism evidence="1 2">
    <name type="scientific">Pochonia chlamydosporia 170</name>
    <dbReference type="NCBI Taxonomy" id="1380566"/>
    <lineage>
        <taxon>Eukaryota</taxon>
        <taxon>Fungi</taxon>
        <taxon>Dikarya</taxon>
        <taxon>Ascomycota</taxon>
        <taxon>Pezizomycotina</taxon>
        <taxon>Sordariomycetes</taxon>
        <taxon>Hypocreomycetidae</taxon>
        <taxon>Hypocreales</taxon>
        <taxon>Clavicipitaceae</taxon>
        <taxon>Pochonia</taxon>
    </lineage>
</organism>
<gene>
    <name evidence="1" type="ORF">VFPPC_15287</name>
</gene>